<comment type="caution">
    <text evidence="2">The sequence shown here is derived from an EMBL/GenBank/DDBJ whole genome shotgun (WGS) entry which is preliminary data.</text>
</comment>
<reference evidence="2" key="1">
    <citation type="submission" date="2021-09" db="EMBL/GenBank/DDBJ databases">
        <authorList>
            <consortium name="AG Swart"/>
            <person name="Singh M."/>
            <person name="Singh A."/>
            <person name="Seah K."/>
            <person name="Emmerich C."/>
        </authorList>
    </citation>
    <scope>NUCLEOTIDE SEQUENCE</scope>
    <source>
        <strain evidence="2">ATCC30299</strain>
    </source>
</reference>
<proteinExistence type="predicted"/>
<feature type="transmembrane region" description="Helical" evidence="1">
    <location>
        <begin position="89"/>
        <end position="110"/>
    </location>
</feature>
<dbReference type="EMBL" id="CAJZBQ010000017">
    <property type="protein sequence ID" value="CAG9316858.1"/>
    <property type="molecule type" value="Genomic_DNA"/>
</dbReference>
<sequence>METDFYPSAKKRIIFPWIGYVLIFIVWLILFIVNLVVSDADGPDAIIQLQGYDPDSTKNFFRIMFMFIPFTYQLYYLQPHSELDPLMGIKILIVANILVYSRSILAMIYAKPLPYLEYESVEGWQCLLDWSMPSERTMVTFSVSLYYILLLKSLKRNEYPTWVYLALAGFFAAWNCLVSITEIIIGIQTVIGMFLSIFWGLVILIPFIIFDSKFTELIINVLDKPKQGLAIFHIVFAASAFFGLILFETRNAELSDTWEDIIDTICHDTMSLTSRNISAYDLHQSTILAIPTGALLGFVICYRTFQCKWWGTLTIYHKIIRVICSWVYFNVGNIFIVIFQSTSSTNSSLKKVTDTFGLTEVIKNPYFLFFFDLFVFYQMGWMLTYLYPIVISGLNLSKPVEVNIPNLDSEISFEVSDPTKRERADIDNN</sequence>
<accession>A0AAU9IUS1</accession>
<gene>
    <name evidence="2" type="ORF">BSTOLATCC_MIC17491</name>
</gene>
<name>A0AAU9IUS1_9CILI</name>
<keyword evidence="3" id="KW-1185">Reference proteome</keyword>
<feature type="transmembrane region" description="Helical" evidence="1">
    <location>
        <begin position="230"/>
        <end position="247"/>
    </location>
</feature>
<keyword evidence="1" id="KW-0812">Transmembrane</keyword>
<organism evidence="2 3">
    <name type="scientific">Blepharisma stoltei</name>
    <dbReference type="NCBI Taxonomy" id="1481888"/>
    <lineage>
        <taxon>Eukaryota</taxon>
        <taxon>Sar</taxon>
        <taxon>Alveolata</taxon>
        <taxon>Ciliophora</taxon>
        <taxon>Postciliodesmatophora</taxon>
        <taxon>Heterotrichea</taxon>
        <taxon>Heterotrichida</taxon>
        <taxon>Blepharismidae</taxon>
        <taxon>Blepharisma</taxon>
    </lineage>
</organism>
<dbReference type="AlphaFoldDB" id="A0AAU9IUS1"/>
<feature type="transmembrane region" description="Helical" evidence="1">
    <location>
        <begin position="12"/>
        <end position="33"/>
    </location>
</feature>
<feature type="transmembrane region" description="Helical" evidence="1">
    <location>
        <begin position="366"/>
        <end position="387"/>
    </location>
</feature>
<evidence type="ECO:0000256" key="1">
    <source>
        <dbReference type="SAM" id="Phobius"/>
    </source>
</evidence>
<evidence type="ECO:0000313" key="3">
    <source>
        <dbReference type="Proteomes" id="UP001162131"/>
    </source>
</evidence>
<protein>
    <submittedName>
        <fullName evidence="2">Uncharacterized protein</fullName>
    </submittedName>
</protein>
<feature type="transmembrane region" description="Helical" evidence="1">
    <location>
        <begin position="130"/>
        <end position="150"/>
    </location>
</feature>
<keyword evidence="1" id="KW-0472">Membrane</keyword>
<keyword evidence="1" id="KW-1133">Transmembrane helix</keyword>
<feature type="transmembrane region" description="Helical" evidence="1">
    <location>
        <begin position="191"/>
        <end position="210"/>
    </location>
</feature>
<feature type="transmembrane region" description="Helical" evidence="1">
    <location>
        <begin position="323"/>
        <end position="342"/>
    </location>
</feature>
<feature type="transmembrane region" description="Helical" evidence="1">
    <location>
        <begin position="60"/>
        <end position="77"/>
    </location>
</feature>
<feature type="transmembrane region" description="Helical" evidence="1">
    <location>
        <begin position="162"/>
        <end position="185"/>
    </location>
</feature>
<dbReference type="Proteomes" id="UP001162131">
    <property type="component" value="Unassembled WGS sequence"/>
</dbReference>
<evidence type="ECO:0000313" key="2">
    <source>
        <dbReference type="EMBL" id="CAG9316858.1"/>
    </source>
</evidence>
<feature type="transmembrane region" description="Helical" evidence="1">
    <location>
        <begin position="282"/>
        <end position="302"/>
    </location>
</feature>